<keyword evidence="4" id="KW-0067">ATP-binding</keyword>
<dbReference type="PANTHER" id="PTHR35526">
    <property type="entry name" value="ANTI-SIGMA-F FACTOR RSBW-RELATED"/>
    <property type="match status" value="1"/>
</dbReference>
<dbReference type="Proteomes" id="UP001183610">
    <property type="component" value="Unassembled WGS sequence"/>
</dbReference>
<sequence>MPDVVFTSLLASRHIPPERARVRLRTAIMGGMAGLEGTEHTRRAEQGGPAARWTPGAKDERALAALDAHGNPAESEIRVEATPESGGELRRLAALVVTEEWRLSPALAETTALLVSELLGNAVRHAGARSFGLRMTRRPGRVRVEFRDPSRALPCVMPSFGMAVTSGYGLALVERLSERWGVDLLPVGKKTWFELRVTDR</sequence>
<keyword evidence="5" id="KW-1185">Reference proteome</keyword>
<dbReference type="InterPro" id="IPR036890">
    <property type="entry name" value="HATPase_C_sf"/>
</dbReference>
<dbReference type="Pfam" id="PF13581">
    <property type="entry name" value="HATPase_c_2"/>
    <property type="match status" value="1"/>
</dbReference>
<evidence type="ECO:0000259" key="3">
    <source>
        <dbReference type="Pfam" id="PF13581"/>
    </source>
</evidence>
<protein>
    <submittedName>
        <fullName evidence="4">ATP-binding protein</fullName>
    </submittedName>
</protein>
<evidence type="ECO:0000313" key="5">
    <source>
        <dbReference type="Proteomes" id="UP001183610"/>
    </source>
</evidence>
<dbReference type="InterPro" id="IPR003594">
    <property type="entry name" value="HATPase_dom"/>
</dbReference>
<dbReference type="EMBL" id="JAVRET010000012">
    <property type="protein sequence ID" value="MDT0408922.1"/>
    <property type="molecule type" value="Genomic_DNA"/>
</dbReference>
<dbReference type="GO" id="GO:0005524">
    <property type="term" value="F:ATP binding"/>
    <property type="evidence" value="ECO:0007669"/>
    <property type="project" value="UniProtKB-KW"/>
</dbReference>
<keyword evidence="1" id="KW-0723">Serine/threonine-protein kinase</keyword>
<proteinExistence type="predicted"/>
<evidence type="ECO:0000256" key="1">
    <source>
        <dbReference type="ARBA" id="ARBA00022527"/>
    </source>
</evidence>
<dbReference type="CDD" id="cd16936">
    <property type="entry name" value="HATPase_RsbW-like"/>
    <property type="match status" value="1"/>
</dbReference>
<comment type="caution">
    <text evidence="4">The sequence shown here is derived from an EMBL/GenBank/DDBJ whole genome shotgun (WGS) entry which is preliminary data.</text>
</comment>
<dbReference type="RefSeq" id="WP_009068786.1">
    <property type="nucleotide sequence ID" value="NZ_JAVRET010000012.1"/>
</dbReference>
<evidence type="ECO:0000313" key="4">
    <source>
        <dbReference type="EMBL" id="MDT0408922.1"/>
    </source>
</evidence>
<organism evidence="4 5">
    <name type="scientific">Streptomyces evansiae</name>
    <dbReference type="NCBI Taxonomy" id="3075535"/>
    <lineage>
        <taxon>Bacteria</taxon>
        <taxon>Bacillati</taxon>
        <taxon>Actinomycetota</taxon>
        <taxon>Actinomycetes</taxon>
        <taxon>Kitasatosporales</taxon>
        <taxon>Streptomycetaceae</taxon>
        <taxon>Streptomyces</taxon>
    </lineage>
</organism>
<keyword evidence="1" id="KW-0808">Transferase</keyword>
<evidence type="ECO:0000256" key="2">
    <source>
        <dbReference type="SAM" id="MobiDB-lite"/>
    </source>
</evidence>
<dbReference type="SUPFAM" id="SSF55874">
    <property type="entry name" value="ATPase domain of HSP90 chaperone/DNA topoisomerase II/histidine kinase"/>
    <property type="match status" value="1"/>
</dbReference>
<dbReference type="Gene3D" id="3.30.565.10">
    <property type="entry name" value="Histidine kinase-like ATPase, C-terminal domain"/>
    <property type="match status" value="1"/>
</dbReference>
<name>A0ABU2QXT1_9ACTN</name>
<dbReference type="PANTHER" id="PTHR35526:SF3">
    <property type="entry name" value="ANTI-SIGMA-F FACTOR RSBW"/>
    <property type="match status" value="1"/>
</dbReference>
<dbReference type="InterPro" id="IPR050267">
    <property type="entry name" value="Anti-sigma-factor_SerPK"/>
</dbReference>
<keyword evidence="1" id="KW-0418">Kinase</keyword>
<gene>
    <name evidence="4" type="ORF">RM698_07610</name>
</gene>
<feature type="domain" description="Histidine kinase/HSP90-like ATPase" evidence="3">
    <location>
        <begin position="80"/>
        <end position="190"/>
    </location>
</feature>
<keyword evidence="4" id="KW-0547">Nucleotide-binding</keyword>
<accession>A0ABU2QXT1</accession>
<reference evidence="5" key="1">
    <citation type="submission" date="2023-07" db="EMBL/GenBank/DDBJ databases">
        <title>30 novel species of actinomycetes from the DSMZ collection.</title>
        <authorList>
            <person name="Nouioui I."/>
        </authorList>
    </citation>
    <scope>NUCLEOTIDE SEQUENCE [LARGE SCALE GENOMIC DNA]</scope>
    <source>
        <strain evidence="5">DSM 41979</strain>
    </source>
</reference>
<feature type="region of interest" description="Disordered" evidence="2">
    <location>
        <begin position="35"/>
        <end position="54"/>
    </location>
</feature>